<gene>
    <name evidence="2" type="ORF">NW755_000477</name>
</gene>
<comment type="caution">
    <text evidence="2">The sequence shown here is derived from an EMBL/GenBank/DDBJ whole genome shotgun (WGS) entry which is preliminary data.</text>
</comment>
<evidence type="ECO:0000313" key="3">
    <source>
        <dbReference type="Proteomes" id="UP001152087"/>
    </source>
</evidence>
<reference evidence="2" key="1">
    <citation type="submission" date="2022-09" db="EMBL/GenBank/DDBJ databases">
        <title>Fusarium specimens isolated from Avocado Roots.</title>
        <authorList>
            <person name="Stajich J."/>
            <person name="Roper C."/>
            <person name="Heimlech-Rivalta G."/>
        </authorList>
    </citation>
    <scope>NUCLEOTIDE SEQUENCE</scope>
    <source>
        <strain evidence="2">A02</strain>
    </source>
</reference>
<proteinExistence type="predicted"/>
<protein>
    <submittedName>
        <fullName evidence="2">Uncharacterized protein</fullName>
    </submittedName>
</protein>
<keyword evidence="3" id="KW-1185">Reference proteome</keyword>
<organism evidence="2 3">
    <name type="scientific">Fusarium falciforme</name>
    <dbReference type="NCBI Taxonomy" id="195108"/>
    <lineage>
        <taxon>Eukaryota</taxon>
        <taxon>Fungi</taxon>
        <taxon>Dikarya</taxon>
        <taxon>Ascomycota</taxon>
        <taxon>Pezizomycotina</taxon>
        <taxon>Sordariomycetes</taxon>
        <taxon>Hypocreomycetidae</taxon>
        <taxon>Hypocreales</taxon>
        <taxon>Nectriaceae</taxon>
        <taxon>Fusarium</taxon>
        <taxon>Fusarium solani species complex</taxon>
    </lineage>
</organism>
<dbReference type="AlphaFoldDB" id="A0A9W8RI17"/>
<evidence type="ECO:0000256" key="1">
    <source>
        <dbReference type="SAM" id="MobiDB-lite"/>
    </source>
</evidence>
<dbReference type="EMBL" id="JAOQAV010000001">
    <property type="protein sequence ID" value="KAJ4197782.1"/>
    <property type="molecule type" value="Genomic_DNA"/>
</dbReference>
<accession>A0A9W8RI17</accession>
<sequence>MNSAAFVRDWIVAGSVSASASASARAPIPMPMPVSKCPSPSLKAKRTYARRLACSQTVGGPESESVPISWVTVRAADRSLVVEEKNKRGNTAQSTSVYQANVRYQQGIVSMEAGVTKAKQGSKQGLGGGPKEARDRMWDEWMWDVARKRDQEQGTRRKGWMEMETLPRG</sequence>
<feature type="region of interest" description="Disordered" evidence="1">
    <location>
        <begin position="149"/>
        <end position="169"/>
    </location>
</feature>
<name>A0A9W8RI17_9HYPO</name>
<evidence type="ECO:0000313" key="2">
    <source>
        <dbReference type="EMBL" id="KAJ4197782.1"/>
    </source>
</evidence>
<dbReference type="Proteomes" id="UP001152087">
    <property type="component" value="Unassembled WGS sequence"/>
</dbReference>